<dbReference type="PANTHER" id="PTHR38465:SF1">
    <property type="entry name" value="HTH-TYPE TRANSCRIPTIONAL REGULATOR MJ1563-RELATED"/>
    <property type="match status" value="1"/>
</dbReference>
<dbReference type="Proteomes" id="UP001597520">
    <property type="component" value="Unassembled WGS sequence"/>
</dbReference>
<dbReference type="InterPro" id="IPR036390">
    <property type="entry name" value="WH_DNA-bd_sf"/>
</dbReference>
<keyword evidence="3 4" id="KW-0804">Transcription</keyword>
<keyword evidence="1 4" id="KW-0805">Transcription regulation</keyword>
<organism evidence="5 6">
    <name type="scientific">Salibacterium lacus</name>
    <dbReference type="NCBI Taxonomy" id="1898109"/>
    <lineage>
        <taxon>Bacteria</taxon>
        <taxon>Bacillati</taxon>
        <taxon>Bacillota</taxon>
        <taxon>Bacilli</taxon>
        <taxon>Bacillales</taxon>
        <taxon>Bacillaceae</taxon>
    </lineage>
</organism>
<comment type="caution">
    <text evidence="5">The sequence shown here is derived from an EMBL/GenBank/DDBJ whole genome shotgun (WGS) entry which is preliminary data.</text>
</comment>
<keyword evidence="6" id="KW-1185">Reference proteome</keyword>
<proteinExistence type="inferred from homology"/>
<dbReference type="PANTHER" id="PTHR38465">
    <property type="entry name" value="HTH-TYPE TRANSCRIPTIONAL REGULATOR MJ1563-RELATED"/>
    <property type="match status" value="1"/>
</dbReference>
<dbReference type="RefSeq" id="WP_380712914.1">
    <property type="nucleotide sequence ID" value="NZ_JBHUML010000002.1"/>
</dbReference>
<reference evidence="6" key="1">
    <citation type="journal article" date="2019" name="Int. J. Syst. Evol. Microbiol.">
        <title>The Global Catalogue of Microorganisms (GCM) 10K type strain sequencing project: providing services to taxonomists for standard genome sequencing and annotation.</title>
        <authorList>
            <consortium name="The Broad Institute Genomics Platform"/>
            <consortium name="The Broad Institute Genome Sequencing Center for Infectious Disease"/>
            <person name="Wu L."/>
            <person name="Ma J."/>
        </authorList>
    </citation>
    <scope>NUCLEOTIDE SEQUENCE [LARGE SCALE GENOMIC DNA]</scope>
    <source>
        <strain evidence="6">KCTC 33792</strain>
    </source>
</reference>
<gene>
    <name evidence="5" type="ORF">ACFSUB_09290</name>
</gene>
<protein>
    <recommendedName>
        <fullName evidence="4">HTH-type transcriptional regulator</fullName>
    </recommendedName>
</protein>
<dbReference type="EMBL" id="JBHUML010000002">
    <property type="protein sequence ID" value="MFD2705663.1"/>
    <property type="molecule type" value="Genomic_DNA"/>
</dbReference>
<dbReference type="InterPro" id="IPR026282">
    <property type="entry name" value="MJ1563"/>
</dbReference>
<sequence>MSSEWDKLEETRDVMESAIAQSMVIYGVTPSVGRIYGVLYFAGEPMSIDEIKVQVAMSKASVSNGLRELQETEMVTKVWKKGERKDHFIAEKDFLRNFINYFVKKIRQERNLLMKAAEQTKPALQEMAEKTDDETVRETARRDLELIQEAQNYLDWTTRFANTLESREMLEYIPPTKKEIKEFHNE</sequence>
<evidence type="ECO:0000313" key="6">
    <source>
        <dbReference type="Proteomes" id="UP001597520"/>
    </source>
</evidence>
<evidence type="ECO:0000256" key="4">
    <source>
        <dbReference type="PIRNR" id="PIRNR006707"/>
    </source>
</evidence>
<dbReference type="InterPro" id="IPR036388">
    <property type="entry name" value="WH-like_DNA-bd_sf"/>
</dbReference>
<evidence type="ECO:0000256" key="2">
    <source>
        <dbReference type="ARBA" id="ARBA00023125"/>
    </source>
</evidence>
<keyword evidence="2 4" id="KW-0238">DNA-binding</keyword>
<dbReference type="PIRSF" id="PIRSF006707">
    <property type="entry name" value="MJ1563"/>
    <property type="match status" value="1"/>
</dbReference>
<evidence type="ECO:0000256" key="1">
    <source>
        <dbReference type="ARBA" id="ARBA00023015"/>
    </source>
</evidence>
<dbReference type="Gene3D" id="1.10.10.10">
    <property type="entry name" value="Winged helix-like DNA-binding domain superfamily/Winged helix DNA-binding domain"/>
    <property type="match status" value="1"/>
</dbReference>
<evidence type="ECO:0000313" key="5">
    <source>
        <dbReference type="EMBL" id="MFD2705663.1"/>
    </source>
</evidence>
<comment type="similarity">
    <text evidence="4">Belongs to the GbsR family.</text>
</comment>
<dbReference type="InterPro" id="IPR052362">
    <property type="entry name" value="HTH-GbsR_regulator"/>
</dbReference>
<dbReference type="SUPFAM" id="SSF46785">
    <property type="entry name" value="Winged helix' DNA-binding domain"/>
    <property type="match status" value="1"/>
</dbReference>
<name>A0ABW5T112_9BACI</name>
<accession>A0ABW5T112</accession>
<evidence type="ECO:0000256" key="3">
    <source>
        <dbReference type="ARBA" id="ARBA00023163"/>
    </source>
</evidence>